<dbReference type="GO" id="GO:0030288">
    <property type="term" value="C:outer membrane-bounded periplasmic space"/>
    <property type="evidence" value="ECO:0007669"/>
    <property type="project" value="InterPro"/>
</dbReference>
<dbReference type="GO" id="GO:0055085">
    <property type="term" value="P:transmembrane transport"/>
    <property type="evidence" value="ECO:0007669"/>
    <property type="project" value="InterPro"/>
</dbReference>
<keyword evidence="5" id="KW-1185">Reference proteome</keyword>
<dbReference type="AlphaFoldDB" id="A0A9J6QS74"/>
<evidence type="ECO:0000313" key="5">
    <source>
        <dbReference type="Proteomes" id="UP001065549"/>
    </source>
</evidence>
<dbReference type="Pfam" id="PF03480">
    <property type="entry name" value="DctP"/>
    <property type="match status" value="1"/>
</dbReference>
<accession>A0A9J6QS74</accession>
<dbReference type="EMBL" id="JAOSHN010000001">
    <property type="protein sequence ID" value="MCU7377255.1"/>
    <property type="molecule type" value="Genomic_DNA"/>
</dbReference>
<evidence type="ECO:0000256" key="3">
    <source>
        <dbReference type="ARBA" id="ARBA00022729"/>
    </source>
</evidence>
<evidence type="ECO:0000256" key="2">
    <source>
        <dbReference type="ARBA" id="ARBA00022448"/>
    </source>
</evidence>
<dbReference type="Proteomes" id="UP001065549">
    <property type="component" value="Unassembled WGS sequence"/>
</dbReference>
<reference evidence="4" key="1">
    <citation type="submission" date="2022-09" db="EMBL/GenBank/DDBJ databases">
        <title>Culturomic study of gut microbiota in children with autism spectrum disorder.</title>
        <authorList>
            <person name="Efimov B.A."/>
            <person name="Chaplin A.V."/>
            <person name="Sokolova S.R."/>
            <person name="Pikina A.P."/>
            <person name="Korzhanova M."/>
            <person name="Belova V."/>
            <person name="Korostin D."/>
        </authorList>
    </citation>
    <scope>NUCLEOTIDE SEQUENCE</scope>
    <source>
        <strain evidence="4">ASD5510</strain>
    </source>
</reference>
<dbReference type="NCBIfam" id="NF037995">
    <property type="entry name" value="TRAP_S1"/>
    <property type="match status" value="1"/>
</dbReference>
<dbReference type="PANTHER" id="PTHR33376:SF7">
    <property type="entry name" value="C4-DICARBOXYLATE-BINDING PROTEIN DCTB"/>
    <property type="match status" value="1"/>
</dbReference>
<dbReference type="InterPro" id="IPR004682">
    <property type="entry name" value="TRAP_DctP"/>
</dbReference>
<dbReference type="CDD" id="cd13603">
    <property type="entry name" value="PBP2_TRAP_Siap_TeaA_like"/>
    <property type="match status" value="1"/>
</dbReference>
<gene>
    <name evidence="4" type="ORF">OBO34_02680</name>
</gene>
<name>A0A9J6QS74_9FIRM</name>
<sequence>MVLSLLMVFAFAGCGGDSDSGDKTVIHFGSTVATTHPWYKAAEEFKKDVEEKSGGAIEVALDFGGVHGSDKEHVEAAASGTLDMQIDSTVGVDAVVTKLGFVNLPYLMTSFDEVDKNFYNGWMSESCTKLVEEQGITVLGWTDCDFRWMTNSKHPIKKVEDLKGMKMRVPEAPMYLKFFENLGTTPTSIAFNDLPSALQQKVVDGQDNGPILTYTAGLNQFQKYMTETNHAFAPALVGFNTAKLESLPEDQQKVIKECGAAYAEKVKELVRAEYEADGKAMAETSEIIEVTPELDKAMRAAAEKVWQDKEVTKNFDQDAVNKILEEAGLK</sequence>
<keyword evidence="3" id="KW-0732">Signal</keyword>
<keyword evidence="2" id="KW-0813">Transport</keyword>
<dbReference type="PIRSF" id="PIRSF006470">
    <property type="entry name" value="DctB"/>
    <property type="match status" value="1"/>
</dbReference>
<dbReference type="NCBIfam" id="TIGR00787">
    <property type="entry name" value="dctP"/>
    <property type="match status" value="1"/>
</dbReference>
<evidence type="ECO:0000313" key="4">
    <source>
        <dbReference type="EMBL" id="MCU7377255.1"/>
    </source>
</evidence>
<dbReference type="RefSeq" id="WP_269478357.1">
    <property type="nucleotide sequence ID" value="NZ_JAOSHN010000001.1"/>
</dbReference>
<organism evidence="4 5">
    <name type="scientific">Hominibacterium faecale</name>
    <dbReference type="NCBI Taxonomy" id="2839743"/>
    <lineage>
        <taxon>Bacteria</taxon>
        <taxon>Bacillati</taxon>
        <taxon>Bacillota</taxon>
        <taxon>Clostridia</taxon>
        <taxon>Peptostreptococcales</taxon>
        <taxon>Anaerovoracaceae</taxon>
        <taxon>Hominibacterium</taxon>
    </lineage>
</organism>
<dbReference type="InterPro" id="IPR018389">
    <property type="entry name" value="DctP_fam"/>
</dbReference>
<evidence type="ECO:0000256" key="1">
    <source>
        <dbReference type="ARBA" id="ARBA00009023"/>
    </source>
</evidence>
<dbReference type="PANTHER" id="PTHR33376">
    <property type="match status" value="1"/>
</dbReference>
<dbReference type="Gene3D" id="3.40.190.170">
    <property type="entry name" value="Bacterial extracellular solute-binding protein, family 7"/>
    <property type="match status" value="1"/>
</dbReference>
<comment type="similarity">
    <text evidence="1">Belongs to the bacterial solute-binding protein 7 family.</text>
</comment>
<proteinExistence type="inferred from homology"/>
<comment type="caution">
    <text evidence="4">The sequence shown here is derived from an EMBL/GenBank/DDBJ whole genome shotgun (WGS) entry which is preliminary data.</text>
</comment>
<protein>
    <submittedName>
        <fullName evidence="4">TRAP transporter substrate-binding protein</fullName>
    </submittedName>
</protein>
<dbReference type="InterPro" id="IPR038404">
    <property type="entry name" value="TRAP_DctP_sf"/>
</dbReference>